<keyword evidence="3" id="KW-1185">Reference proteome</keyword>
<feature type="transmembrane region" description="Helical" evidence="1">
    <location>
        <begin position="223"/>
        <end position="242"/>
    </location>
</feature>
<accession>A0ABT4XUY0</accession>
<sequence>MDPLIAAARHGPWVLVAGLAVGLALPSLAAVLRPWLPVLVVVLLFVSVLRIRPSALIGSLSDVPRVLLTALALQLMAPLTVVLLARAMGIQDSLPVLALTLMLAAPSIMGSPNISMMLGAAPDHAMRLMVAGTALMPLTILPVFWLLPALGGSGAVSGAALTLLITISVVTVVAMALRRNFLRTPSPTQEARLEGVSAIALAVFVIGLMPQVSTVALSEPGKVAFWLGFVLLANLGGQAIVWHLTRNRMPRDHALPISLIAGNRNVALFLVSLPPEVTAPLMVFIGCYQLPMYLTPLIMRRLYGSRAH</sequence>
<feature type="transmembrane region" description="Helical" evidence="1">
    <location>
        <begin position="12"/>
        <end position="29"/>
    </location>
</feature>
<dbReference type="Gene3D" id="1.20.1530.20">
    <property type="match status" value="1"/>
</dbReference>
<evidence type="ECO:0000313" key="3">
    <source>
        <dbReference type="Proteomes" id="UP001210720"/>
    </source>
</evidence>
<feature type="transmembrane region" description="Helical" evidence="1">
    <location>
        <begin position="63"/>
        <end position="84"/>
    </location>
</feature>
<feature type="transmembrane region" description="Helical" evidence="1">
    <location>
        <begin position="198"/>
        <end position="217"/>
    </location>
</feature>
<feature type="transmembrane region" description="Helical" evidence="1">
    <location>
        <begin position="279"/>
        <end position="299"/>
    </location>
</feature>
<evidence type="ECO:0000313" key="2">
    <source>
        <dbReference type="EMBL" id="MDA7425731.1"/>
    </source>
</evidence>
<evidence type="ECO:0000256" key="1">
    <source>
        <dbReference type="SAM" id="Phobius"/>
    </source>
</evidence>
<protein>
    <recommendedName>
        <fullName evidence="4">Bile acid:Na+ symporter, BASS family</fullName>
    </recommendedName>
</protein>
<keyword evidence="1" id="KW-0472">Membrane</keyword>
<feature type="transmembrane region" description="Helical" evidence="1">
    <location>
        <begin position="159"/>
        <end position="177"/>
    </location>
</feature>
<evidence type="ECO:0008006" key="4">
    <source>
        <dbReference type="Google" id="ProtNLM"/>
    </source>
</evidence>
<feature type="transmembrane region" description="Helical" evidence="1">
    <location>
        <begin position="35"/>
        <end position="51"/>
    </location>
</feature>
<feature type="transmembrane region" description="Helical" evidence="1">
    <location>
        <begin position="96"/>
        <end position="116"/>
    </location>
</feature>
<proteinExistence type="predicted"/>
<dbReference type="InterPro" id="IPR038770">
    <property type="entry name" value="Na+/solute_symporter_sf"/>
</dbReference>
<organism evidence="2 3">
    <name type="scientific">Thalassococcus lentus</name>
    <dbReference type="NCBI Taxonomy" id="1210524"/>
    <lineage>
        <taxon>Bacteria</taxon>
        <taxon>Pseudomonadati</taxon>
        <taxon>Pseudomonadota</taxon>
        <taxon>Alphaproteobacteria</taxon>
        <taxon>Rhodobacterales</taxon>
        <taxon>Roseobacteraceae</taxon>
        <taxon>Thalassococcus</taxon>
    </lineage>
</organism>
<dbReference type="RefSeq" id="WP_271433089.1">
    <property type="nucleotide sequence ID" value="NZ_JAQIOY010000004.1"/>
</dbReference>
<gene>
    <name evidence="2" type="ORF">PFY00_13445</name>
</gene>
<dbReference type="EMBL" id="JAQIOY010000004">
    <property type="protein sequence ID" value="MDA7425731.1"/>
    <property type="molecule type" value="Genomic_DNA"/>
</dbReference>
<comment type="caution">
    <text evidence="2">The sequence shown here is derived from an EMBL/GenBank/DDBJ whole genome shotgun (WGS) entry which is preliminary data.</text>
</comment>
<reference evidence="2 3" key="1">
    <citation type="submission" date="2023-01" db="EMBL/GenBank/DDBJ databases">
        <title>Thalassococcus onchidii sp. nov., isolated from a marine invertebrate from the South China Sea.</title>
        <authorList>
            <person name="Xu S."/>
            <person name="Liu Z."/>
            <person name="Xu Y."/>
        </authorList>
    </citation>
    <scope>NUCLEOTIDE SEQUENCE [LARGE SCALE GENOMIC DNA]</scope>
    <source>
        <strain evidence="2 3">KCTC 32084</strain>
    </source>
</reference>
<feature type="transmembrane region" description="Helical" evidence="1">
    <location>
        <begin position="128"/>
        <end position="147"/>
    </location>
</feature>
<keyword evidence="1" id="KW-0812">Transmembrane</keyword>
<name>A0ABT4XUY0_9RHOB</name>
<dbReference type="Proteomes" id="UP001210720">
    <property type="component" value="Unassembled WGS sequence"/>
</dbReference>
<keyword evidence="1" id="KW-1133">Transmembrane helix</keyword>